<keyword evidence="2" id="KW-0456">Lyase</keyword>
<evidence type="ECO:0000256" key="1">
    <source>
        <dbReference type="ARBA" id="ARBA00022793"/>
    </source>
</evidence>
<dbReference type="AlphaFoldDB" id="A0A2T3AHX2"/>
<dbReference type="GO" id="GO:0005739">
    <property type="term" value="C:mitochondrion"/>
    <property type="evidence" value="ECO:0007669"/>
    <property type="project" value="TreeGrafter"/>
</dbReference>
<evidence type="ECO:0000256" key="2">
    <source>
        <dbReference type="ARBA" id="ARBA00023239"/>
    </source>
</evidence>
<proteinExistence type="predicted"/>
<protein>
    <submittedName>
        <fullName evidence="4">Phosphatidylserine decarboxylase-domain-containing protein</fullName>
    </submittedName>
</protein>
<dbReference type="PANTHER" id="PTHR10067">
    <property type="entry name" value="PHOSPHATIDYLSERINE DECARBOXYLASE"/>
    <property type="match status" value="1"/>
</dbReference>
<dbReference type="STRING" id="2025994.A0A2T3AHX2"/>
<dbReference type="EMBL" id="KZ678388">
    <property type="protein sequence ID" value="PSR97822.1"/>
    <property type="molecule type" value="Genomic_DNA"/>
</dbReference>
<gene>
    <name evidence="4" type="ORF">BD289DRAFT_335005</name>
</gene>
<evidence type="ECO:0000313" key="5">
    <source>
        <dbReference type="Proteomes" id="UP000241462"/>
    </source>
</evidence>
<name>A0A2T3AHX2_9PEZI</name>
<dbReference type="Proteomes" id="UP000241462">
    <property type="component" value="Unassembled WGS sequence"/>
</dbReference>
<evidence type="ECO:0000313" key="4">
    <source>
        <dbReference type="EMBL" id="PSR97822.1"/>
    </source>
</evidence>
<feature type="domain" description="L-tryptophan decarboxylase PsiD-like" evidence="3">
    <location>
        <begin position="1"/>
        <end position="136"/>
    </location>
</feature>
<feature type="non-terminal residue" evidence="4">
    <location>
        <position position="1"/>
    </location>
</feature>
<dbReference type="GO" id="GO:0004609">
    <property type="term" value="F:phosphatidylserine decarboxylase activity"/>
    <property type="evidence" value="ECO:0007669"/>
    <property type="project" value="InterPro"/>
</dbReference>
<accession>A0A2T3AHX2</accession>
<organism evidence="4 5">
    <name type="scientific">Coniella lustricola</name>
    <dbReference type="NCBI Taxonomy" id="2025994"/>
    <lineage>
        <taxon>Eukaryota</taxon>
        <taxon>Fungi</taxon>
        <taxon>Dikarya</taxon>
        <taxon>Ascomycota</taxon>
        <taxon>Pezizomycotina</taxon>
        <taxon>Sordariomycetes</taxon>
        <taxon>Sordariomycetidae</taxon>
        <taxon>Diaporthales</taxon>
        <taxon>Schizoparmaceae</taxon>
        <taxon>Coniella</taxon>
    </lineage>
</organism>
<evidence type="ECO:0000259" key="3">
    <source>
        <dbReference type="Pfam" id="PF12588"/>
    </source>
</evidence>
<dbReference type="OrthoDB" id="5973539at2759"/>
<keyword evidence="1" id="KW-0210">Decarboxylase</keyword>
<dbReference type="InParanoid" id="A0A2T3AHX2"/>
<dbReference type="Pfam" id="PF02666">
    <property type="entry name" value="PS_Dcarbxylase"/>
    <property type="match status" value="1"/>
</dbReference>
<sequence>HPSLAALNNLVSESPYLSQLSNAMFTEALAHNCTHDPTHQPAIPSFAAFLKALNLVIRHSPPFYYMAGDTIAMGEIGLPINAMLNWPMGTLSGLKFFADARVNGVLREVLDSWGGYLASSASRETMGLWMGQRAKQIMAEVATLEMKGGVDKEKNEKPDRPSFEQLYVCPDVEDKYLGFASWDAFFTREFRPGVRPIQVPDDDDFDSVINNSNNNNNNHDSTLTILNACEAAPYRIGHSVQLHDKYWLKGQPYSLADMLGGSSACAFFAGGTVYQAFLGALSYHRWHAPVSGVVEAIEHIPGTYFSMNYHHGLAADGTSEDDGPDPNSANRSMAHLTAVATRTVIYIRAATPLLGLVALVFVGMAEVSSCEVSVSVGQRVHKGEQMGMFHYGGSTYCLVLQPSVRVKFLLP</sequence>
<dbReference type="GO" id="GO:0006646">
    <property type="term" value="P:phosphatidylethanolamine biosynthetic process"/>
    <property type="evidence" value="ECO:0007669"/>
    <property type="project" value="TreeGrafter"/>
</dbReference>
<dbReference type="InterPro" id="IPR022237">
    <property type="entry name" value="PsiD-like"/>
</dbReference>
<feature type="non-terminal residue" evidence="4">
    <location>
        <position position="411"/>
    </location>
</feature>
<keyword evidence="5" id="KW-1185">Reference proteome</keyword>
<dbReference type="PANTHER" id="PTHR10067:SF9">
    <property type="entry name" value="PHOSPHATIDYLSERINE DECARBOXYLASE FAMILY PROTEIN (AFU_ORTHOLOGUE AFUA_7G01730)"/>
    <property type="match status" value="1"/>
</dbReference>
<dbReference type="InterPro" id="IPR003817">
    <property type="entry name" value="PS_Dcarbxylase"/>
</dbReference>
<reference evidence="4 5" key="1">
    <citation type="journal article" date="2018" name="Mycol. Prog.">
        <title>Coniella lustricola, a new species from submerged detritus.</title>
        <authorList>
            <person name="Raudabaugh D.B."/>
            <person name="Iturriaga T."/>
            <person name="Carver A."/>
            <person name="Mondo S."/>
            <person name="Pangilinan J."/>
            <person name="Lipzen A."/>
            <person name="He G."/>
            <person name="Amirebrahimi M."/>
            <person name="Grigoriev I.V."/>
            <person name="Miller A.N."/>
        </authorList>
    </citation>
    <scope>NUCLEOTIDE SEQUENCE [LARGE SCALE GENOMIC DNA]</scope>
    <source>
        <strain evidence="4 5">B22-T-1</strain>
    </source>
</reference>
<dbReference type="Pfam" id="PF12588">
    <property type="entry name" value="PSDC"/>
    <property type="match status" value="1"/>
</dbReference>